<dbReference type="Gene3D" id="3.80.10.10">
    <property type="entry name" value="Ribonuclease Inhibitor"/>
    <property type="match status" value="1"/>
</dbReference>
<evidence type="ECO:0000259" key="1">
    <source>
        <dbReference type="PROSITE" id="PS50181"/>
    </source>
</evidence>
<dbReference type="Gene3D" id="1.20.1280.50">
    <property type="match status" value="1"/>
</dbReference>
<sequence>MELQTQHDNRLSLLPQHIQDDIFSFLSTQELWKCCSVCSSWRSSILHWSDMWRYLSTHDNQKIVPALLPYRSYIKGPFVKAIAYGGDNDDEHFDAVTDFLVELNCDALVQVAIISDYVVESNIVRLLDMSSNTLTRIFVMFNDDDEANIMPDVILRHCPHLRHLYFVGSSYDEESWDPQRQLLDFQHQRLVDLEIEFYSIEGNFDIRPFLQATPKLKHLGLNINNIEHTWRTLPSLIHAHCPRLLSLFIVSNDDGGVVGMGDQEQEPFWRENTRKTDYKELLLATTSKDEPPASLQRLMVHNTFNDCEGGNELIPVLCEAFQNSLKHFDIKGRILFSESEALTRFSRLHAVPNLTNITIYDLSGDVDDTLLESICTGSRYLEKLILEGCSNMTEAGLMDFLTNIAKQQQHSDAPTLRSIEFKGISAITSRVLDTIALEYHHMGELIF</sequence>
<dbReference type="PANTHER" id="PTHR38926">
    <property type="entry name" value="F-BOX DOMAIN CONTAINING PROTEIN, EXPRESSED"/>
    <property type="match status" value="1"/>
</dbReference>
<reference evidence="2" key="2">
    <citation type="submission" date="2023-02" db="EMBL/GenBank/DDBJ databases">
        <authorList>
            <consortium name="DOE Joint Genome Institute"/>
            <person name="Mondo S.J."/>
            <person name="Chang Y."/>
            <person name="Wang Y."/>
            <person name="Ahrendt S."/>
            <person name="Andreopoulos W."/>
            <person name="Barry K."/>
            <person name="Beard J."/>
            <person name="Benny G.L."/>
            <person name="Blankenship S."/>
            <person name="Bonito G."/>
            <person name="Cuomo C."/>
            <person name="Desiro A."/>
            <person name="Gervers K.A."/>
            <person name="Hundley H."/>
            <person name="Kuo A."/>
            <person name="LaButti K."/>
            <person name="Lang B.F."/>
            <person name="Lipzen A."/>
            <person name="O'Donnell K."/>
            <person name="Pangilinan J."/>
            <person name="Reynolds N."/>
            <person name="Sandor L."/>
            <person name="Smith M.W."/>
            <person name="Tsang A."/>
            <person name="Grigoriev I.V."/>
            <person name="Stajich J.E."/>
            <person name="Spatafora J.W."/>
        </authorList>
    </citation>
    <scope>NUCLEOTIDE SEQUENCE</scope>
    <source>
        <strain evidence="2">RSA 2281</strain>
    </source>
</reference>
<evidence type="ECO:0000313" key="3">
    <source>
        <dbReference type="Proteomes" id="UP001209540"/>
    </source>
</evidence>
<dbReference type="SMART" id="SM00256">
    <property type="entry name" value="FBOX"/>
    <property type="match status" value="1"/>
</dbReference>
<dbReference type="InterPro" id="IPR001810">
    <property type="entry name" value="F-box_dom"/>
</dbReference>
<name>A0AAD5K2V1_9FUNG</name>
<dbReference type="PANTHER" id="PTHR38926:SF72">
    <property type="entry name" value="IM:7136021-RELATED"/>
    <property type="match status" value="1"/>
</dbReference>
<keyword evidence="3" id="KW-1185">Reference proteome</keyword>
<dbReference type="InterPro" id="IPR036047">
    <property type="entry name" value="F-box-like_dom_sf"/>
</dbReference>
<organism evidence="2 3">
    <name type="scientific">Phascolomyces articulosus</name>
    <dbReference type="NCBI Taxonomy" id="60185"/>
    <lineage>
        <taxon>Eukaryota</taxon>
        <taxon>Fungi</taxon>
        <taxon>Fungi incertae sedis</taxon>
        <taxon>Mucoromycota</taxon>
        <taxon>Mucoromycotina</taxon>
        <taxon>Mucoromycetes</taxon>
        <taxon>Mucorales</taxon>
        <taxon>Lichtheimiaceae</taxon>
        <taxon>Phascolomyces</taxon>
    </lineage>
</organism>
<protein>
    <recommendedName>
        <fullName evidence="1">F-box domain-containing protein</fullName>
    </recommendedName>
</protein>
<reference evidence="2" key="1">
    <citation type="journal article" date="2022" name="IScience">
        <title>Evolution of zygomycete secretomes and the origins of terrestrial fungal ecologies.</title>
        <authorList>
            <person name="Chang Y."/>
            <person name="Wang Y."/>
            <person name="Mondo S."/>
            <person name="Ahrendt S."/>
            <person name="Andreopoulos W."/>
            <person name="Barry K."/>
            <person name="Beard J."/>
            <person name="Benny G.L."/>
            <person name="Blankenship S."/>
            <person name="Bonito G."/>
            <person name="Cuomo C."/>
            <person name="Desiro A."/>
            <person name="Gervers K.A."/>
            <person name="Hundley H."/>
            <person name="Kuo A."/>
            <person name="LaButti K."/>
            <person name="Lang B.F."/>
            <person name="Lipzen A."/>
            <person name="O'Donnell K."/>
            <person name="Pangilinan J."/>
            <person name="Reynolds N."/>
            <person name="Sandor L."/>
            <person name="Smith M.E."/>
            <person name="Tsang A."/>
            <person name="Grigoriev I.V."/>
            <person name="Stajich J.E."/>
            <person name="Spatafora J.W."/>
        </authorList>
    </citation>
    <scope>NUCLEOTIDE SEQUENCE</scope>
    <source>
        <strain evidence="2">RSA 2281</strain>
    </source>
</reference>
<dbReference type="AlphaFoldDB" id="A0AAD5K2V1"/>
<dbReference type="SUPFAM" id="SSF81383">
    <property type="entry name" value="F-box domain"/>
    <property type="match status" value="1"/>
</dbReference>
<dbReference type="EMBL" id="JAIXMP010000010">
    <property type="protein sequence ID" value="KAI9266674.1"/>
    <property type="molecule type" value="Genomic_DNA"/>
</dbReference>
<dbReference type="InterPro" id="IPR032675">
    <property type="entry name" value="LRR_dom_sf"/>
</dbReference>
<proteinExistence type="predicted"/>
<feature type="domain" description="F-box" evidence="1">
    <location>
        <begin position="8"/>
        <end position="55"/>
    </location>
</feature>
<dbReference type="Proteomes" id="UP001209540">
    <property type="component" value="Unassembled WGS sequence"/>
</dbReference>
<evidence type="ECO:0000313" key="2">
    <source>
        <dbReference type="EMBL" id="KAI9266674.1"/>
    </source>
</evidence>
<dbReference type="PROSITE" id="PS50181">
    <property type="entry name" value="FBOX"/>
    <property type="match status" value="1"/>
</dbReference>
<dbReference type="SUPFAM" id="SSF52047">
    <property type="entry name" value="RNI-like"/>
    <property type="match status" value="1"/>
</dbReference>
<gene>
    <name evidence="2" type="ORF">BDA99DRAFT_558725</name>
</gene>
<comment type="caution">
    <text evidence="2">The sequence shown here is derived from an EMBL/GenBank/DDBJ whole genome shotgun (WGS) entry which is preliminary data.</text>
</comment>
<accession>A0AAD5K2V1</accession>
<dbReference type="Pfam" id="PF12937">
    <property type="entry name" value="F-box-like"/>
    <property type="match status" value="1"/>
</dbReference>